<name>A0ABI7WWZ1_FELCA</name>
<dbReference type="Pfam" id="PF00822">
    <property type="entry name" value="PMP22_Claudin"/>
    <property type="match status" value="1"/>
</dbReference>
<reference evidence="12" key="2">
    <citation type="submission" date="2025-08" db="UniProtKB">
        <authorList>
            <consortium name="Ensembl"/>
        </authorList>
    </citation>
    <scope>IDENTIFICATION</scope>
    <source>
        <strain evidence="12">breed Abyssinian</strain>
    </source>
</reference>
<dbReference type="RefSeq" id="XP_044903503.1">
    <property type="nucleotide sequence ID" value="XM_045047568.1"/>
</dbReference>
<evidence type="ECO:0000256" key="8">
    <source>
        <dbReference type="ARBA" id="ARBA00022989"/>
    </source>
</evidence>
<dbReference type="GeneID" id="109495338"/>
<keyword evidence="6 11" id="KW-0812">Transmembrane</keyword>
<feature type="transmembrane region" description="Helical" evidence="11">
    <location>
        <begin position="164"/>
        <end position="184"/>
    </location>
</feature>
<dbReference type="Proteomes" id="UP000823872">
    <property type="component" value="Chromosome E3"/>
</dbReference>
<evidence type="ECO:0000256" key="2">
    <source>
        <dbReference type="ARBA" id="ARBA00004651"/>
    </source>
</evidence>
<dbReference type="PANTHER" id="PTHR12002">
    <property type="entry name" value="CLAUDIN"/>
    <property type="match status" value="1"/>
</dbReference>
<reference evidence="12" key="3">
    <citation type="submission" date="2025-09" db="UniProtKB">
        <authorList>
            <consortium name="Ensembl"/>
        </authorList>
    </citation>
    <scope>IDENTIFICATION</scope>
    <source>
        <strain evidence="12">breed Abyssinian</strain>
    </source>
</reference>
<dbReference type="GeneTree" id="ENSGT00940000162145"/>
<dbReference type="InterPro" id="IPR006187">
    <property type="entry name" value="Claudin"/>
</dbReference>
<evidence type="ECO:0000256" key="4">
    <source>
        <dbReference type="ARBA" id="ARBA00022427"/>
    </source>
</evidence>
<keyword evidence="13" id="KW-1185">Reference proteome</keyword>
<evidence type="ECO:0000313" key="13">
    <source>
        <dbReference type="Proteomes" id="UP000823872"/>
    </source>
</evidence>
<dbReference type="RefSeq" id="XP_044903504.1">
    <property type="nucleotide sequence ID" value="XM_045047569.1"/>
</dbReference>
<dbReference type="InterPro" id="IPR017974">
    <property type="entry name" value="Claudin_CS"/>
</dbReference>
<comment type="similarity">
    <text evidence="3">Belongs to the claudin family.</text>
</comment>
<evidence type="ECO:0000256" key="11">
    <source>
        <dbReference type="SAM" id="Phobius"/>
    </source>
</evidence>
<evidence type="ECO:0000256" key="5">
    <source>
        <dbReference type="ARBA" id="ARBA00022475"/>
    </source>
</evidence>
<dbReference type="PRINTS" id="PR01382">
    <property type="entry name" value="CLAUDIN9"/>
</dbReference>
<keyword evidence="4" id="KW-0796">Tight junction</keyword>
<evidence type="ECO:0000256" key="7">
    <source>
        <dbReference type="ARBA" id="ARBA00022949"/>
    </source>
</evidence>
<evidence type="ECO:0000256" key="10">
    <source>
        <dbReference type="SAM" id="MobiDB-lite"/>
    </source>
</evidence>
<protein>
    <recommendedName>
        <fullName evidence="14">Claudin</fullName>
    </recommendedName>
</protein>
<dbReference type="InterPro" id="IPR004031">
    <property type="entry name" value="PMP22/EMP/MP20/Claudin"/>
</dbReference>
<evidence type="ECO:0000256" key="1">
    <source>
        <dbReference type="ARBA" id="ARBA00004435"/>
    </source>
</evidence>
<evidence type="ECO:0000256" key="6">
    <source>
        <dbReference type="ARBA" id="ARBA00022692"/>
    </source>
</evidence>
<sequence length="296" mass="31099">MASAGLELLGMTLAVLGWLGTLVSCALPLWKVTAFIGNSIVVAQVVWEGLWMSCVVQSTGQMQCKVYDSLLALPQDLQAARALCVIALLLALLGLLVAITGAQCTTCVEDEGAKARIVLTAGVLLLLSGILVLIPVCWTAHAIIQDFYNPLVAEALKRELGASLYVGWAAAALLMLGGGLLCCTCPPPQIDRPRGPRLGYSIPSRSGRATLACPHLPPQSVFFWSRTPAGTPLPEATLPPGACPSPEGQQLLGSKMRRGSLPWSGSPPAGHHLHPGVQARRPSPSPHPLLPPASRE</sequence>
<gene>
    <name evidence="12" type="primary">CLDN9</name>
</gene>
<keyword evidence="7" id="KW-0965">Cell junction</keyword>
<organism evidence="12 13">
    <name type="scientific">Felis catus</name>
    <name type="common">Cat</name>
    <name type="synonym">Felis silvestris catus</name>
    <dbReference type="NCBI Taxonomy" id="9685"/>
    <lineage>
        <taxon>Eukaryota</taxon>
        <taxon>Metazoa</taxon>
        <taxon>Chordata</taxon>
        <taxon>Craniata</taxon>
        <taxon>Vertebrata</taxon>
        <taxon>Euteleostomi</taxon>
        <taxon>Mammalia</taxon>
        <taxon>Eutheria</taxon>
        <taxon>Laurasiatheria</taxon>
        <taxon>Carnivora</taxon>
        <taxon>Feliformia</taxon>
        <taxon>Felidae</taxon>
        <taxon>Felinae</taxon>
        <taxon>Felis</taxon>
    </lineage>
</organism>
<dbReference type="PROSITE" id="PS01346">
    <property type="entry name" value="CLAUDIN"/>
    <property type="match status" value="1"/>
</dbReference>
<feature type="compositionally biased region" description="Pro residues" evidence="10">
    <location>
        <begin position="283"/>
        <end position="296"/>
    </location>
</feature>
<comment type="subcellular location">
    <subcellularLocation>
        <location evidence="1">Cell junction</location>
        <location evidence="1">Tight junction</location>
    </subcellularLocation>
    <subcellularLocation>
        <location evidence="2">Cell membrane</location>
        <topology evidence="2">Multi-pass membrane protein</topology>
    </subcellularLocation>
</comment>
<dbReference type="Gene3D" id="1.20.140.150">
    <property type="match status" value="1"/>
</dbReference>
<dbReference type="RefSeq" id="XP_044903502.1">
    <property type="nucleotide sequence ID" value="XM_045047567.1"/>
</dbReference>
<accession>A0ABI7WWZ1</accession>
<evidence type="ECO:0000256" key="9">
    <source>
        <dbReference type="ARBA" id="ARBA00023136"/>
    </source>
</evidence>
<proteinExistence type="inferred from homology"/>
<evidence type="ECO:0008006" key="14">
    <source>
        <dbReference type="Google" id="ProtNLM"/>
    </source>
</evidence>
<keyword evidence="5" id="KW-1003">Cell membrane</keyword>
<keyword evidence="8 11" id="KW-1133">Transmembrane helix</keyword>
<evidence type="ECO:0000256" key="3">
    <source>
        <dbReference type="ARBA" id="ARBA00008295"/>
    </source>
</evidence>
<feature type="region of interest" description="Disordered" evidence="10">
    <location>
        <begin position="234"/>
        <end position="296"/>
    </location>
</feature>
<dbReference type="Ensembl" id="ENSFCTT00005022681.1">
    <property type="protein sequence ID" value="ENSFCTP00005014782.1"/>
    <property type="gene ID" value="ENSFCTG00005008148.1"/>
</dbReference>
<reference evidence="12 13" key="1">
    <citation type="submission" date="2021-02" db="EMBL/GenBank/DDBJ databases">
        <title>Safari Cat Assemblies.</title>
        <authorList>
            <person name="Bredemeyer K.R."/>
            <person name="Murphy W.J."/>
        </authorList>
    </citation>
    <scope>NUCLEOTIDE SEQUENCE [LARGE SCALE GENOMIC DNA]</scope>
</reference>
<evidence type="ECO:0000313" key="12">
    <source>
        <dbReference type="Ensembl" id="ENSFCTP00005014782.1"/>
    </source>
</evidence>
<keyword evidence="9 11" id="KW-0472">Membrane</keyword>
<feature type="transmembrane region" description="Helical" evidence="11">
    <location>
        <begin position="79"/>
        <end position="105"/>
    </location>
</feature>
<dbReference type="PRINTS" id="PR01077">
    <property type="entry name" value="CLAUDIN"/>
</dbReference>
<feature type="transmembrane region" description="Helical" evidence="11">
    <location>
        <begin position="117"/>
        <end position="144"/>
    </location>
</feature>
<dbReference type="InterPro" id="IPR003553">
    <property type="entry name" value="Claudin9"/>
</dbReference>